<keyword evidence="2" id="KW-1185">Reference proteome</keyword>
<name>A0A5N6UD74_ASPTM</name>
<dbReference type="EMBL" id="ML738756">
    <property type="protein sequence ID" value="KAE8156547.1"/>
    <property type="molecule type" value="Genomic_DNA"/>
</dbReference>
<organism evidence="1 2">
    <name type="scientific">Aspergillus tamarii</name>
    <dbReference type="NCBI Taxonomy" id="41984"/>
    <lineage>
        <taxon>Eukaryota</taxon>
        <taxon>Fungi</taxon>
        <taxon>Dikarya</taxon>
        <taxon>Ascomycota</taxon>
        <taxon>Pezizomycotina</taxon>
        <taxon>Eurotiomycetes</taxon>
        <taxon>Eurotiomycetidae</taxon>
        <taxon>Eurotiales</taxon>
        <taxon>Aspergillaceae</taxon>
        <taxon>Aspergillus</taxon>
        <taxon>Aspergillus subgen. Circumdati</taxon>
    </lineage>
</organism>
<dbReference type="OrthoDB" id="4520448at2759"/>
<reference evidence="1 2" key="1">
    <citation type="submission" date="2019-04" db="EMBL/GenBank/DDBJ databases">
        <title>Friends and foes A comparative genomics study of 23 Aspergillus species from section Flavi.</title>
        <authorList>
            <consortium name="DOE Joint Genome Institute"/>
            <person name="Kjaerbolling I."/>
            <person name="Vesth T."/>
            <person name="Frisvad J.C."/>
            <person name="Nybo J.L."/>
            <person name="Theobald S."/>
            <person name="Kildgaard S."/>
            <person name="Isbrandt T."/>
            <person name="Kuo A."/>
            <person name="Sato A."/>
            <person name="Lyhne E.K."/>
            <person name="Kogle M.E."/>
            <person name="Wiebenga A."/>
            <person name="Kun R.S."/>
            <person name="Lubbers R.J."/>
            <person name="Makela M.R."/>
            <person name="Barry K."/>
            <person name="Chovatia M."/>
            <person name="Clum A."/>
            <person name="Daum C."/>
            <person name="Haridas S."/>
            <person name="He G."/>
            <person name="LaButti K."/>
            <person name="Lipzen A."/>
            <person name="Mondo S."/>
            <person name="Riley R."/>
            <person name="Salamov A."/>
            <person name="Simmons B.A."/>
            <person name="Magnuson J.K."/>
            <person name="Henrissat B."/>
            <person name="Mortensen U.H."/>
            <person name="Larsen T.O."/>
            <person name="Devries R.P."/>
            <person name="Grigoriev I.V."/>
            <person name="Machida M."/>
            <person name="Baker S.E."/>
            <person name="Andersen M.R."/>
        </authorList>
    </citation>
    <scope>NUCLEOTIDE SEQUENCE [LARGE SCALE GENOMIC DNA]</scope>
    <source>
        <strain evidence="1 2">CBS 117626</strain>
    </source>
</reference>
<dbReference type="Proteomes" id="UP000326950">
    <property type="component" value="Unassembled WGS sequence"/>
</dbReference>
<gene>
    <name evidence="1" type="ORF">BDV40DRAFT_293422</name>
</gene>
<evidence type="ECO:0000313" key="2">
    <source>
        <dbReference type="Proteomes" id="UP000326950"/>
    </source>
</evidence>
<proteinExistence type="predicted"/>
<sequence length="117" mass="13098">MATFTSFFNNITMTSHERELLTELMGEREIHPGDSLHLPKDAPMKRNTSCALHHHPSIEMPNSAPKHVPNCWKVENFDSLADSLRIVATDIVAQPDFKGIMVSCGASEELVVKEQKI</sequence>
<protein>
    <submittedName>
        <fullName evidence="1">Uncharacterized protein</fullName>
    </submittedName>
</protein>
<dbReference type="AlphaFoldDB" id="A0A5N6UD74"/>
<accession>A0A5N6UD74</accession>
<evidence type="ECO:0000313" key="1">
    <source>
        <dbReference type="EMBL" id="KAE8156547.1"/>
    </source>
</evidence>